<reference evidence="2 3" key="1">
    <citation type="journal article" date="2015" name="Genome Biol.">
        <title>Comparative genomics of Steinernema reveals deeply conserved gene regulatory networks.</title>
        <authorList>
            <person name="Dillman A.R."/>
            <person name="Macchietto M."/>
            <person name="Porter C.F."/>
            <person name="Rogers A."/>
            <person name="Williams B."/>
            <person name="Antoshechkin I."/>
            <person name="Lee M.M."/>
            <person name="Goodwin Z."/>
            <person name="Lu X."/>
            <person name="Lewis E.E."/>
            <person name="Goodrich-Blair H."/>
            <person name="Stock S.P."/>
            <person name="Adams B.J."/>
            <person name="Sternberg P.W."/>
            <person name="Mortazavi A."/>
        </authorList>
    </citation>
    <scope>NUCLEOTIDE SEQUENCE [LARGE SCALE GENOMIC DNA]</scope>
    <source>
        <strain evidence="2 3">ALL</strain>
    </source>
</reference>
<comment type="caution">
    <text evidence="2">The sequence shown here is derived from an EMBL/GenBank/DDBJ whole genome shotgun (WGS) entry which is preliminary data.</text>
</comment>
<protein>
    <submittedName>
        <fullName evidence="2">Uncharacterized protein</fullName>
    </submittedName>
</protein>
<name>A0A4U5PFR3_STECR</name>
<sequence>MADPTRPPPQLIRHNPHGHRFMSDVGYNEVEESSLSMAFVALLFYIYQIVTGFILYFLMDKKSNIFEAIIDHSFFVFTLRKL</sequence>
<feature type="transmembrane region" description="Helical" evidence="1">
    <location>
        <begin position="35"/>
        <end position="58"/>
    </location>
</feature>
<accession>A0A4U5PFR3</accession>
<evidence type="ECO:0000256" key="1">
    <source>
        <dbReference type="SAM" id="Phobius"/>
    </source>
</evidence>
<proteinExistence type="predicted"/>
<organism evidence="2 3">
    <name type="scientific">Steinernema carpocapsae</name>
    <name type="common">Entomopathogenic nematode</name>
    <dbReference type="NCBI Taxonomy" id="34508"/>
    <lineage>
        <taxon>Eukaryota</taxon>
        <taxon>Metazoa</taxon>
        <taxon>Ecdysozoa</taxon>
        <taxon>Nematoda</taxon>
        <taxon>Chromadorea</taxon>
        <taxon>Rhabditida</taxon>
        <taxon>Tylenchina</taxon>
        <taxon>Panagrolaimomorpha</taxon>
        <taxon>Strongyloidoidea</taxon>
        <taxon>Steinernematidae</taxon>
        <taxon>Steinernema</taxon>
    </lineage>
</organism>
<dbReference type="AlphaFoldDB" id="A0A4U5PFR3"/>
<keyword evidence="1" id="KW-1133">Transmembrane helix</keyword>
<keyword evidence="3" id="KW-1185">Reference proteome</keyword>
<dbReference type="Proteomes" id="UP000298663">
    <property type="component" value="Unassembled WGS sequence"/>
</dbReference>
<gene>
    <name evidence="2" type="ORF">L596_009392</name>
</gene>
<dbReference type="EMBL" id="AZBU02000002">
    <property type="protein sequence ID" value="TKR95193.1"/>
    <property type="molecule type" value="Genomic_DNA"/>
</dbReference>
<reference evidence="2 3" key="2">
    <citation type="journal article" date="2019" name="G3 (Bethesda)">
        <title>Hybrid Assembly of the Genome of the Entomopathogenic Nematode Steinernema carpocapsae Identifies the X-Chromosome.</title>
        <authorList>
            <person name="Serra L."/>
            <person name="Macchietto M."/>
            <person name="Macias-Munoz A."/>
            <person name="McGill C.J."/>
            <person name="Rodriguez I.M."/>
            <person name="Rodriguez B."/>
            <person name="Murad R."/>
            <person name="Mortazavi A."/>
        </authorList>
    </citation>
    <scope>NUCLEOTIDE SEQUENCE [LARGE SCALE GENOMIC DNA]</scope>
    <source>
        <strain evidence="2 3">ALL</strain>
    </source>
</reference>
<evidence type="ECO:0000313" key="2">
    <source>
        <dbReference type="EMBL" id="TKR95193.1"/>
    </source>
</evidence>
<evidence type="ECO:0000313" key="3">
    <source>
        <dbReference type="Proteomes" id="UP000298663"/>
    </source>
</evidence>
<keyword evidence="1" id="KW-0472">Membrane</keyword>
<keyword evidence="1" id="KW-0812">Transmembrane</keyword>